<comment type="caution">
    <text evidence="2">The sequence shown here is derived from an EMBL/GenBank/DDBJ whole genome shotgun (WGS) entry which is preliminary data.</text>
</comment>
<name>A0ABR1HWR2_9HYPO</name>
<reference evidence="2 3" key="1">
    <citation type="journal article" date="2025" name="Microbiol. Resour. Announc.">
        <title>Draft genome sequences for Neonectria magnoliae and Neonectria punicea, canker pathogens of Liriodendron tulipifera and Acer saccharum in West Virginia.</title>
        <authorList>
            <person name="Petronek H.M."/>
            <person name="Kasson M.T."/>
            <person name="Metheny A.M."/>
            <person name="Stauder C.M."/>
            <person name="Lovett B."/>
            <person name="Lynch S.C."/>
            <person name="Garnas J.R."/>
            <person name="Kasson L.R."/>
            <person name="Stajich J.E."/>
        </authorList>
    </citation>
    <scope>NUCLEOTIDE SEQUENCE [LARGE SCALE GENOMIC DNA]</scope>
    <source>
        <strain evidence="2 3">NRRL 64651</strain>
    </source>
</reference>
<evidence type="ECO:0000256" key="1">
    <source>
        <dbReference type="SAM" id="Coils"/>
    </source>
</evidence>
<feature type="coiled-coil region" evidence="1">
    <location>
        <begin position="27"/>
        <end position="54"/>
    </location>
</feature>
<keyword evidence="3" id="KW-1185">Reference proteome</keyword>
<gene>
    <name evidence="2" type="ORF">QQZ08_007946</name>
</gene>
<protein>
    <submittedName>
        <fullName evidence="2">Uncharacterized protein</fullName>
    </submittedName>
</protein>
<organism evidence="2 3">
    <name type="scientific">Neonectria magnoliae</name>
    <dbReference type="NCBI Taxonomy" id="2732573"/>
    <lineage>
        <taxon>Eukaryota</taxon>
        <taxon>Fungi</taxon>
        <taxon>Dikarya</taxon>
        <taxon>Ascomycota</taxon>
        <taxon>Pezizomycotina</taxon>
        <taxon>Sordariomycetes</taxon>
        <taxon>Hypocreomycetidae</taxon>
        <taxon>Hypocreales</taxon>
        <taxon>Nectriaceae</taxon>
        <taxon>Neonectria</taxon>
    </lineage>
</organism>
<keyword evidence="1" id="KW-0175">Coiled coil</keyword>
<accession>A0ABR1HWR2</accession>
<proteinExistence type="predicted"/>
<evidence type="ECO:0000313" key="2">
    <source>
        <dbReference type="EMBL" id="KAK7425623.1"/>
    </source>
</evidence>
<sequence length="188" mass="21337">MGQSSSDRAEDAAVSKFHAVEIQWLRNAALEQAKEQRKQKLQHAANRLRSSREEEAKMIKSLDYAREELNQGIIAILENSTRELATPKEKIEPLVEFFKTILGEIDHNIDENLQAFLRLIINGIKEGTNAKEVEAITISRRSKEKMMSTTLPMQGHFSAIAKISTAYIAMLADYIRPAINRMERLSTP</sequence>
<dbReference type="Proteomes" id="UP001498421">
    <property type="component" value="Unassembled WGS sequence"/>
</dbReference>
<evidence type="ECO:0000313" key="3">
    <source>
        <dbReference type="Proteomes" id="UP001498421"/>
    </source>
</evidence>
<dbReference type="EMBL" id="JAZAVK010000079">
    <property type="protein sequence ID" value="KAK7425623.1"/>
    <property type="molecule type" value="Genomic_DNA"/>
</dbReference>